<dbReference type="GO" id="GO:0005737">
    <property type="term" value="C:cytoplasm"/>
    <property type="evidence" value="ECO:0007669"/>
    <property type="project" value="InterPro"/>
</dbReference>
<dbReference type="PANTHER" id="PTHR42872:SF6">
    <property type="entry name" value="PROTEIN-GLUTAMATE METHYLESTERASE_PROTEIN-GLUTAMINE GLUTAMINASE"/>
    <property type="match status" value="1"/>
</dbReference>
<comment type="catalytic activity">
    <reaction evidence="3">
        <text>[protein]-L-glutamate 5-O-methyl ester + H2O = L-glutamyl-[protein] + methanol + H(+)</text>
        <dbReference type="Rhea" id="RHEA:23236"/>
        <dbReference type="Rhea" id="RHEA-COMP:10208"/>
        <dbReference type="Rhea" id="RHEA-COMP:10311"/>
        <dbReference type="ChEBI" id="CHEBI:15377"/>
        <dbReference type="ChEBI" id="CHEBI:15378"/>
        <dbReference type="ChEBI" id="CHEBI:17790"/>
        <dbReference type="ChEBI" id="CHEBI:29973"/>
        <dbReference type="ChEBI" id="CHEBI:82795"/>
        <dbReference type="EC" id="3.1.1.61"/>
    </reaction>
</comment>
<evidence type="ECO:0000313" key="8">
    <source>
        <dbReference type="Proteomes" id="UP000467385"/>
    </source>
</evidence>
<dbReference type="EMBL" id="AP022613">
    <property type="protein sequence ID" value="BBZ37996.1"/>
    <property type="molecule type" value="Genomic_DNA"/>
</dbReference>
<dbReference type="InterPro" id="IPR000673">
    <property type="entry name" value="Sig_transdc_resp-reg_Me-estase"/>
</dbReference>
<dbReference type="OrthoDB" id="9791760at2"/>
<dbReference type="InterPro" id="IPR035909">
    <property type="entry name" value="CheB_C"/>
</dbReference>
<dbReference type="EC" id="3.1.1.61" evidence="2"/>
<evidence type="ECO:0000256" key="1">
    <source>
        <dbReference type="ARBA" id="ARBA00022801"/>
    </source>
</evidence>
<dbReference type="AlphaFoldDB" id="A0A1X1TJ00"/>
<evidence type="ECO:0000256" key="4">
    <source>
        <dbReference type="PROSITE-ProRule" id="PRU00050"/>
    </source>
</evidence>
<gene>
    <name evidence="7" type="ORF">MCNS_10590</name>
</gene>
<organism evidence="7 8">
    <name type="scientific">Mycobacterium conspicuum</name>
    <dbReference type="NCBI Taxonomy" id="44010"/>
    <lineage>
        <taxon>Bacteria</taxon>
        <taxon>Bacillati</taxon>
        <taxon>Actinomycetota</taxon>
        <taxon>Actinomycetes</taxon>
        <taxon>Mycobacteriales</taxon>
        <taxon>Mycobacteriaceae</taxon>
        <taxon>Mycobacterium</taxon>
    </lineage>
</organism>
<evidence type="ECO:0000256" key="5">
    <source>
        <dbReference type="SAM" id="Coils"/>
    </source>
</evidence>
<dbReference type="RefSeq" id="WP_085231952.1">
    <property type="nucleotide sequence ID" value="NZ_AP022613.1"/>
</dbReference>
<dbReference type="PROSITE" id="PS50122">
    <property type="entry name" value="CHEB"/>
    <property type="match status" value="1"/>
</dbReference>
<keyword evidence="1" id="KW-0378">Hydrolase</keyword>
<dbReference type="CDD" id="cd16433">
    <property type="entry name" value="CheB"/>
    <property type="match status" value="1"/>
</dbReference>
<proteinExistence type="predicted"/>
<dbReference type="GO" id="GO:0000156">
    <property type="term" value="F:phosphorelay response regulator activity"/>
    <property type="evidence" value="ECO:0007669"/>
    <property type="project" value="InterPro"/>
</dbReference>
<evidence type="ECO:0000256" key="2">
    <source>
        <dbReference type="ARBA" id="ARBA00039140"/>
    </source>
</evidence>
<dbReference type="STRING" id="44010.AWC00_07060"/>
<dbReference type="Pfam" id="PF01339">
    <property type="entry name" value="CheB_methylest"/>
    <property type="match status" value="1"/>
</dbReference>
<reference evidence="7 8" key="1">
    <citation type="journal article" date="2019" name="Emerg. Microbes Infect.">
        <title>Comprehensive subspecies identification of 175 nontuberculous mycobacteria species based on 7547 genomic profiles.</title>
        <authorList>
            <person name="Matsumoto Y."/>
            <person name="Kinjo T."/>
            <person name="Motooka D."/>
            <person name="Nabeya D."/>
            <person name="Jung N."/>
            <person name="Uechi K."/>
            <person name="Horii T."/>
            <person name="Iida T."/>
            <person name="Fujita J."/>
            <person name="Nakamura S."/>
        </authorList>
    </citation>
    <scope>NUCLEOTIDE SEQUENCE [LARGE SCALE GENOMIC DNA]</scope>
    <source>
        <strain evidence="7 8">JCM 14738</strain>
    </source>
</reference>
<keyword evidence="8" id="KW-1185">Reference proteome</keyword>
<dbReference type="GO" id="GO:0008984">
    <property type="term" value="F:protein-glutamate methylesterase activity"/>
    <property type="evidence" value="ECO:0007669"/>
    <property type="project" value="UniProtKB-EC"/>
</dbReference>
<dbReference type="Proteomes" id="UP000467385">
    <property type="component" value="Chromosome"/>
</dbReference>
<accession>A0A1X1TJ00</accession>
<protein>
    <recommendedName>
        <fullName evidence="2">protein-glutamate methylesterase</fullName>
        <ecNumber evidence="2">3.1.1.61</ecNumber>
    </recommendedName>
</protein>
<name>A0A1X1TJ00_9MYCO</name>
<sequence>MATETRRPAIELVALLASAGGLDPLSIVLSDLPRNFPAALVVQQHLGGHSSVLPAILSGRSPHRVDWAVDGQVVTPGRVLVCPPDLHMELTPEGFCRLRTRKTVGERRFDVLLTSVAESYGPRGVGVVLSGSGRDGAAGTAAMKRAGAIVIAQSPGTAEYPSMPIAAARAGADLVLPVCEIGRVLLAIIEGAPLPRPLESSWAATSPRASAEEPADAAKLDAGDATTAERDVRAAMSRDQVLDGAAARAEAARMRVAELRRRREELAAGRGATPQTVAAARQRAAESLRRAQQAHQAAAHAAARRPV</sequence>
<evidence type="ECO:0000313" key="7">
    <source>
        <dbReference type="EMBL" id="BBZ37996.1"/>
    </source>
</evidence>
<feature type="coiled-coil region" evidence="5">
    <location>
        <begin position="242"/>
        <end position="269"/>
    </location>
</feature>
<dbReference type="Gene3D" id="3.40.50.180">
    <property type="entry name" value="Methylesterase CheB, C-terminal domain"/>
    <property type="match status" value="1"/>
</dbReference>
<dbReference type="GO" id="GO:0006935">
    <property type="term" value="P:chemotaxis"/>
    <property type="evidence" value="ECO:0007669"/>
    <property type="project" value="InterPro"/>
</dbReference>
<evidence type="ECO:0000256" key="6">
    <source>
        <dbReference type="SAM" id="MobiDB-lite"/>
    </source>
</evidence>
<feature type="compositionally biased region" description="Basic and acidic residues" evidence="6">
    <location>
        <begin position="216"/>
        <end position="226"/>
    </location>
</feature>
<dbReference type="SUPFAM" id="SSF52738">
    <property type="entry name" value="Methylesterase CheB, C-terminal domain"/>
    <property type="match status" value="1"/>
</dbReference>
<dbReference type="PANTHER" id="PTHR42872">
    <property type="entry name" value="PROTEIN-GLUTAMATE METHYLESTERASE/PROTEIN-GLUTAMINE GLUTAMINASE"/>
    <property type="match status" value="1"/>
</dbReference>
<comment type="caution">
    <text evidence="4">Lacks conserved residue(s) required for the propagation of feature annotation.</text>
</comment>
<evidence type="ECO:0000256" key="3">
    <source>
        <dbReference type="ARBA" id="ARBA00048267"/>
    </source>
</evidence>
<keyword evidence="5" id="KW-0175">Coiled coil</keyword>
<feature type="region of interest" description="Disordered" evidence="6">
    <location>
        <begin position="197"/>
        <end position="226"/>
    </location>
</feature>